<evidence type="ECO:0000313" key="2">
    <source>
        <dbReference type="Proteomes" id="UP000263900"/>
    </source>
</evidence>
<keyword evidence="2" id="KW-1185">Reference proteome</keyword>
<dbReference type="RefSeq" id="WP_119053052.1">
    <property type="nucleotide sequence ID" value="NZ_CP032157.1"/>
</dbReference>
<evidence type="ECO:0000313" key="1">
    <source>
        <dbReference type="EMBL" id="AXY77176.1"/>
    </source>
</evidence>
<dbReference type="AlphaFoldDB" id="A0A3B7MVZ5"/>
<sequence length="104" mass="11188">MLIISNQNRLFYVTSRIYLPILVKKSLLTDILTSLASGIVGVAGEGKGMLSALSNGTTSPLLGALGSFRSANNPSQATKPKAYLNWILLDEQVCSSQQWSCARQ</sequence>
<dbReference type="OrthoDB" id="976756at2"/>
<dbReference type="KEGG" id="pseg:D3H65_25745"/>
<dbReference type="EMBL" id="CP032157">
    <property type="protein sequence ID" value="AXY77176.1"/>
    <property type="molecule type" value="Genomic_DNA"/>
</dbReference>
<name>A0A3B7MVZ5_9BACT</name>
<protein>
    <submittedName>
        <fullName evidence="1">Uncharacterized protein</fullName>
    </submittedName>
</protein>
<gene>
    <name evidence="1" type="ORF">D3H65_25745</name>
</gene>
<organism evidence="1 2">
    <name type="scientific">Paraflavitalea soli</name>
    <dbReference type="NCBI Taxonomy" id="2315862"/>
    <lineage>
        <taxon>Bacteria</taxon>
        <taxon>Pseudomonadati</taxon>
        <taxon>Bacteroidota</taxon>
        <taxon>Chitinophagia</taxon>
        <taxon>Chitinophagales</taxon>
        <taxon>Chitinophagaceae</taxon>
        <taxon>Paraflavitalea</taxon>
    </lineage>
</organism>
<proteinExistence type="predicted"/>
<reference evidence="1 2" key="1">
    <citation type="submission" date="2018-09" db="EMBL/GenBank/DDBJ databases">
        <title>Genome sequencing of strain 6GH32-13.</title>
        <authorList>
            <person name="Weon H.-Y."/>
            <person name="Heo J."/>
            <person name="Kwon S.-W."/>
        </authorList>
    </citation>
    <scope>NUCLEOTIDE SEQUENCE [LARGE SCALE GENOMIC DNA]</scope>
    <source>
        <strain evidence="1 2">5GH32-13</strain>
    </source>
</reference>
<dbReference type="Proteomes" id="UP000263900">
    <property type="component" value="Chromosome"/>
</dbReference>
<accession>A0A3B7MVZ5</accession>